<dbReference type="PANTHER" id="PTHR46825:SF12">
    <property type="entry name" value="PENICILLIN-BINDING PROTEIN 4"/>
    <property type="match status" value="1"/>
</dbReference>
<dbReference type="Gene3D" id="3.40.710.10">
    <property type="entry name" value="DD-peptidase/beta-lactamase superfamily"/>
    <property type="match status" value="1"/>
</dbReference>
<dbReference type="AlphaFoldDB" id="A0A0J6D1W4"/>
<dbReference type="SUPFAM" id="SSF56601">
    <property type="entry name" value="beta-lactamase/transpeptidase-like"/>
    <property type="match status" value="1"/>
</dbReference>
<evidence type="ECO:0000259" key="1">
    <source>
        <dbReference type="Pfam" id="PF00144"/>
    </source>
</evidence>
<accession>A0A0J6D1W4</accession>
<dbReference type="InterPro" id="IPR001466">
    <property type="entry name" value="Beta-lactam-related"/>
</dbReference>
<gene>
    <name evidence="2" type="ORF">AB986_09065</name>
</gene>
<organism evidence="2 3">
    <name type="scientific">Guptibacillus hwajinpoensis</name>
    <dbReference type="NCBI Taxonomy" id="208199"/>
    <lineage>
        <taxon>Bacteria</taxon>
        <taxon>Bacillati</taxon>
        <taxon>Bacillota</taxon>
        <taxon>Bacilli</taxon>
        <taxon>Bacillales</taxon>
        <taxon>Guptibacillaceae</taxon>
        <taxon>Guptibacillus</taxon>
    </lineage>
</organism>
<dbReference type="OrthoDB" id="9797709at2"/>
<dbReference type="InterPro" id="IPR050491">
    <property type="entry name" value="AmpC-like"/>
</dbReference>
<keyword evidence="3" id="KW-1185">Reference proteome</keyword>
<dbReference type="STRING" id="157733.AB986_09065"/>
<dbReference type="PANTHER" id="PTHR46825">
    <property type="entry name" value="D-ALANYL-D-ALANINE-CARBOXYPEPTIDASE/ENDOPEPTIDASE AMPH"/>
    <property type="match status" value="1"/>
</dbReference>
<dbReference type="Proteomes" id="UP000035996">
    <property type="component" value="Unassembled WGS sequence"/>
</dbReference>
<evidence type="ECO:0000313" key="3">
    <source>
        <dbReference type="Proteomes" id="UP000035996"/>
    </source>
</evidence>
<feature type="domain" description="Beta-lactamase-related" evidence="1">
    <location>
        <begin position="8"/>
        <end position="327"/>
    </location>
</feature>
<dbReference type="Pfam" id="PF00144">
    <property type="entry name" value="Beta-lactamase"/>
    <property type="match status" value="1"/>
</dbReference>
<protein>
    <submittedName>
        <fullName evidence="2">Penicillin-binding protein</fullName>
    </submittedName>
</protein>
<dbReference type="InterPro" id="IPR012338">
    <property type="entry name" value="Beta-lactam/transpept-like"/>
</dbReference>
<name>A0A0J6D1W4_9BACL</name>
<dbReference type="RefSeq" id="WP_048310510.1">
    <property type="nucleotide sequence ID" value="NZ_CP119526.1"/>
</dbReference>
<reference evidence="2" key="1">
    <citation type="submission" date="2015-06" db="EMBL/GenBank/DDBJ databases">
        <authorList>
            <person name="Liu B."/>
            <person name="Wang J."/>
            <person name="Zhu Y."/>
            <person name="Liu G."/>
            <person name="Chen Q."/>
            <person name="Zheng C."/>
            <person name="Che J."/>
            <person name="Ge C."/>
            <person name="Shi H."/>
            <person name="Pan Z."/>
            <person name="Liu X."/>
        </authorList>
    </citation>
    <scope>NUCLEOTIDE SEQUENCE [LARGE SCALE GENOMIC DNA]</scope>
    <source>
        <strain evidence="2">DSM 16346</strain>
    </source>
</reference>
<proteinExistence type="predicted"/>
<evidence type="ECO:0000313" key="2">
    <source>
        <dbReference type="EMBL" id="KMM39340.1"/>
    </source>
</evidence>
<sequence length="346" mass="38450">MNLKAINIPERMSHHKVAGLSMAFVRNRVIHSTETYGVLEYGTDRDVLPNSIFNACSISKFTTAMLVLKFVDQGMVSLDRDVNDYLKTWQLPTNQYNRHEKVTLRSLLCHQSGMTDPEGSFENLSAEQGPTPTILEVLTGQTSYCNEPIKVTSKPFSAFHYSDAGFCCIEQILEDLGGKPFTQLMEEFIFEPLQMKNSLYISRLIDNRQTNLACGHHKKGELVNDLYTIYPYAAASGLWSTPIDLATLLIEGMNSLHNEGKLGLPMTLLIEMLSPQGCAPWTGLGVFLEQSDNLQISSLGWGIGYQSLLLANPYEGTGIVMMMNTDLGVHQLEGLMGEILQAIKAD</sequence>
<dbReference type="EMBL" id="LELK01000001">
    <property type="protein sequence ID" value="KMM39340.1"/>
    <property type="molecule type" value="Genomic_DNA"/>
</dbReference>
<comment type="caution">
    <text evidence="2">The sequence shown here is derived from an EMBL/GenBank/DDBJ whole genome shotgun (WGS) entry which is preliminary data.</text>
</comment>